<feature type="compositionally biased region" description="Basic and acidic residues" evidence="4">
    <location>
        <begin position="106"/>
        <end position="115"/>
    </location>
</feature>
<feature type="region of interest" description="Disordered" evidence="4">
    <location>
        <begin position="348"/>
        <end position="480"/>
    </location>
</feature>
<feature type="compositionally biased region" description="Basic and acidic residues" evidence="4">
    <location>
        <begin position="237"/>
        <end position="268"/>
    </location>
</feature>
<feature type="compositionally biased region" description="Basic and acidic residues" evidence="4">
    <location>
        <begin position="161"/>
        <end position="171"/>
    </location>
</feature>
<dbReference type="InterPro" id="IPR013783">
    <property type="entry name" value="Ig-like_fold"/>
</dbReference>
<organism evidence="6 7">
    <name type="scientific">Limulus polyphemus</name>
    <name type="common">Atlantic horseshoe crab</name>
    <dbReference type="NCBI Taxonomy" id="6850"/>
    <lineage>
        <taxon>Eukaryota</taxon>
        <taxon>Metazoa</taxon>
        <taxon>Ecdysozoa</taxon>
        <taxon>Arthropoda</taxon>
        <taxon>Chelicerata</taxon>
        <taxon>Merostomata</taxon>
        <taxon>Xiphosura</taxon>
        <taxon>Limulidae</taxon>
        <taxon>Limulus</taxon>
    </lineage>
</organism>
<name>A0ABM1BBK0_LIMPO</name>
<reference evidence="7" key="1">
    <citation type="submission" date="2025-08" db="UniProtKB">
        <authorList>
            <consortium name="RefSeq"/>
        </authorList>
    </citation>
    <scope>IDENTIFICATION</scope>
    <source>
        <tissue evidence="7">Muscle</tissue>
    </source>
</reference>
<feature type="compositionally biased region" description="Polar residues" evidence="4">
    <location>
        <begin position="466"/>
        <end position="480"/>
    </location>
</feature>
<proteinExistence type="inferred from homology"/>
<evidence type="ECO:0000256" key="4">
    <source>
        <dbReference type="SAM" id="MobiDB-lite"/>
    </source>
</evidence>
<dbReference type="PANTHER" id="PTHR10343">
    <property type="entry name" value="5'-AMP-ACTIVATED PROTEIN KINASE , BETA SUBUNIT"/>
    <property type="match status" value="1"/>
</dbReference>
<feature type="compositionally biased region" description="Basic and acidic residues" evidence="4">
    <location>
        <begin position="71"/>
        <end position="82"/>
    </location>
</feature>
<evidence type="ECO:0000313" key="7">
    <source>
        <dbReference type="RefSeq" id="XP_013778709.1"/>
    </source>
</evidence>
<dbReference type="PANTHER" id="PTHR10343:SF84">
    <property type="entry name" value="5'-AMP-ACTIVATED PROTEIN KINASE SUBUNIT BETA-1"/>
    <property type="match status" value="1"/>
</dbReference>
<sequence length="585" mass="65950">MNKIEECAKVEEEKPSEVAETEKLATDSKGDQENKESDGDKKDVETPKNLTEQFSVPIPEESKTQPNTEDQDTHPKPNEPKATEPSSVDEVPEKVGPTSELPSQTENKEPEKLVVEIKAQSPAPTETKKDVTTEENAIATEVPLVTLDVSTAQEPSQQDKAPAEGEKHDQTLEDSPSIQEECEVMEKPTEVSISQENSKEQQQTNSLEKIEITEEHKDDRVEEKPTVEPTEESVITEVKEKPTEESSITEKLEEKPNVEPTEVEEKPTAELTEESNIVQELEEKPTEEIKETVSTEELEEKPTVEIKEIISTEELEEKSTAEHTEESNVTEVVVKPTVELTDECSSIEVEEKSYEDPTVEVDGKPTEKGIITDEVHEEQVEEKLAEEPKEELKEEQPADTYNSEEKYEIKEQIKECKSQDIEEEKQKEEEIVTQTNGETYEEKTNESDNTVSKKPLSESNVEEIQQEQVTSENGVQNGTDIQIIGEPACDISETRSKATFPATFVWEQEGKEVGVSGTFNNWNDPWKLSENEGKFSLTKDLLEGEYLYKFIVDDNWTVDASQPVAQTEEHGQVNVMKIQPPVSQE</sequence>
<evidence type="ECO:0000256" key="3">
    <source>
        <dbReference type="ARBA" id="ARBA00040010"/>
    </source>
</evidence>
<dbReference type="Gene3D" id="2.60.40.10">
    <property type="entry name" value="Immunoglobulins"/>
    <property type="match status" value="1"/>
</dbReference>
<feature type="compositionally biased region" description="Basic and acidic residues" evidence="4">
    <location>
        <begin position="349"/>
        <end position="396"/>
    </location>
</feature>
<keyword evidence="6" id="KW-1185">Reference proteome</keyword>
<accession>A0ABM1BBK0</accession>
<feature type="compositionally biased region" description="Polar residues" evidence="4">
    <location>
        <begin position="191"/>
        <end position="207"/>
    </location>
</feature>
<evidence type="ECO:0000256" key="1">
    <source>
        <dbReference type="ARBA" id="ARBA00010926"/>
    </source>
</evidence>
<evidence type="ECO:0000256" key="2">
    <source>
        <dbReference type="ARBA" id="ARBA00025180"/>
    </source>
</evidence>
<dbReference type="Pfam" id="PF16561">
    <property type="entry name" value="AMPK1_CBM"/>
    <property type="match status" value="1"/>
</dbReference>
<dbReference type="SUPFAM" id="SSF81296">
    <property type="entry name" value="E set domains"/>
    <property type="match status" value="1"/>
</dbReference>
<feature type="compositionally biased region" description="Basic and acidic residues" evidence="4">
    <location>
        <begin position="208"/>
        <end position="226"/>
    </location>
</feature>
<evidence type="ECO:0000259" key="5">
    <source>
        <dbReference type="Pfam" id="PF16561"/>
    </source>
</evidence>
<feature type="domain" description="AMP-activated protein kinase glycogen-binding" evidence="5">
    <location>
        <begin position="501"/>
        <end position="581"/>
    </location>
</feature>
<feature type="compositionally biased region" description="Polar residues" evidence="4">
    <location>
        <begin position="447"/>
        <end position="459"/>
    </location>
</feature>
<dbReference type="Proteomes" id="UP000694941">
    <property type="component" value="Unplaced"/>
</dbReference>
<feature type="compositionally biased region" description="Basic and acidic residues" evidence="4">
    <location>
        <begin position="403"/>
        <end position="430"/>
    </location>
</feature>
<dbReference type="RefSeq" id="XP_013778709.1">
    <property type="nucleotide sequence ID" value="XM_013923255.2"/>
</dbReference>
<comment type="function">
    <text evidence="2">Non-catalytic subunit of AMP-activated protein kinase (AMPK), an energy sensor protein kinase that plays a key role in regulating cellular energy metabolism. In response to reduction of intracellular ATP levels, AMPK activates energy-producing pathways and inhibits energy-consuming processes: inhibits protein, carbohydrate and lipid biosynthesis, as well as cell growth and proliferation. AMPK acts via direct phosphorylation of metabolic enzymes, and by longer-term effects via phosphorylation of transcription regulators. Also acts as a regulator of cellular polarity by remodeling the actin cytoskeleton; probably by indirectly activating myosin. Beta non-catalytic subunit acts as a scaffold on which the AMPK complex assembles, via its C-terminus that bridges alpha (PRKAA1 or PRKAA2) and gamma subunits (PRKAG1, PRKAG2 or PRKAG3).</text>
</comment>
<dbReference type="InterPro" id="IPR032640">
    <property type="entry name" value="AMPK1_CBM"/>
</dbReference>
<dbReference type="GeneID" id="106463249"/>
<protein>
    <recommendedName>
        <fullName evidence="3">5'-AMP-activated protein kinase subunit beta-1</fullName>
    </recommendedName>
</protein>
<dbReference type="InterPro" id="IPR050827">
    <property type="entry name" value="CRP1_MDG1_kinase"/>
</dbReference>
<feature type="compositionally biased region" description="Polar residues" evidence="4">
    <location>
        <begin position="148"/>
        <end position="159"/>
    </location>
</feature>
<feature type="region of interest" description="Disordered" evidence="4">
    <location>
        <begin position="1"/>
        <end position="274"/>
    </location>
</feature>
<feature type="compositionally biased region" description="Basic and acidic residues" evidence="4">
    <location>
        <begin position="1"/>
        <end position="46"/>
    </location>
</feature>
<dbReference type="InterPro" id="IPR014756">
    <property type="entry name" value="Ig_E-set"/>
</dbReference>
<dbReference type="CDD" id="cd02859">
    <property type="entry name" value="E_set_AMPKbeta_like_N"/>
    <property type="match status" value="1"/>
</dbReference>
<comment type="similarity">
    <text evidence="1">Belongs to the 5'-AMP-activated protein kinase beta subunit family.</text>
</comment>
<evidence type="ECO:0000313" key="6">
    <source>
        <dbReference type="Proteomes" id="UP000694941"/>
    </source>
</evidence>
<gene>
    <name evidence="7" type="primary">LOC106463249</name>
</gene>